<proteinExistence type="predicted"/>
<dbReference type="InParanoid" id="A0A7M7GK48"/>
<feature type="region of interest" description="Disordered" evidence="1">
    <location>
        <begin position="29"/>
        <end position="227"/>
    </location>
</feature>
<keyword evidence="2" id="KW-0472">Membrane</keyword>
<keyword evidence="2" id="KW-0812">Transmembrane</keyword>
<evidence type="ECO:0000313" key="4">
    <source>
        <dbReference type="EnsemblMetazoa" id="XP_003724813"/>
    </source>
</evidence>
<dbReference type="EnsemblMetazoa" id="XM_003724765">
    <property type="protein sequence ID" value="XP_003724813"/>
    <property type="gene ID" value="LOC100888259"/>
</dbReference>
<dbReference type="KEGG" id="spu:100888259"/>
<dbReference type="AlphaFoldDB" id="A0A7M7GK48"/>
<evidence type="ECO:0000313" key="5">
    <source>
        <dbReference type="Proteomes" id="UP000007110"/>
    </source>
</evidence>
<dbReference type="OrthoDB" id="10179547at2759"/>
<accession>A0A7M7GK48</accession>
<evidence type="ECO:0000256" key="3">
    <source>
        <dbReference type="SAM" id="SignalP"/>
    </source>
</evidence>
<feature type="chain" id="PRO_5029832912" evidence="3">
    <location>
        <begin position="24"/>
        <end position="346"/>
    </location>
</feature>
<keyword evidence="2" id="KW-1133">Transmembrane helix</keyword>
<name>A0A7M7GK48_STRPU</name>
<sequence length="346" mass="35541">MAIQLNRLLLFVVLIALLQRTLCQVYSSQQGDEESPFPGDGGYPGPGPGGPGGGEGYPGGPGAGGGGMYPPSGPGGLHPGAVVPGPGSPPFGREGQEPRPPPSFQEGGEEGGGPPSDFDPNLDIPSMPGLMGEPEWPGMGTGVDSDDWPQPPNHISSDGSLYSPPSDLGPSIHEGTHQDSIGDHNGAAETGENDPKGGTNSELMTGEQESVKSHSMRHNMTASGTPDDDFNYVGMYVTVGICIAFMVTLVAIALIRGPQGPFKTKRTDEEIARGLNLNGGQTAGDVILLSDGAAIPTDAQWEQQPLRGDCDDVVTDVQVSCGDTAVASENSTTVAVTEITSKEEGV</sequence>
<keyword evidence="5" id="KW-1185">Reference proteome</keyword>
<feature type="signal peptide" evidence="3">
    <location>
        <begin position="1"/>
        <end position="23"/>
    </location>
</feature>
<dbReference type="Proteomes" id="UP000007110">
    <property type="component" value="Unassembled WGS sequence"/>
</dbReference>
<feature type="transmembrane region" description="Helical" evidence="2">
    <location>
        <begin position="233"/>
        <end position="255"/>
    </location>
</feature>
<reference evidence="5" key="1">
    <citation type="submission" date="2015-02" db="EMBL/GenBank/DDBJ databases">
        <title>Genome sequencing for Strongylocentrotus purpuratus.</title>
        <authorList>
            <person name="Murali S."/>
            <person name="Liu Y."/>
            <person name="Vee V."/>
            <person name="English A."/>
            <person name="Wang M."/>
            <person name="Skinner E."/>
            <person name="Han Y."/>
            <person name="Muzny D.M."/>
            <person name="Worley K.C."/>
            <person name="Gibbs R.A."/>
        </authorList>
    </citation>
    <scope>NUCLEOTIDE SEQUENCE</scope>
</reference>
<evidence type="ECO:0000256" key="1">
    <source>
        <dbReference type="SAM" id="MobiDB-lite"/>
    </source>
</evidence>
<protein>
    <submittedName>
        <fullName evidence="4">Uncharacterized protein</fullName>
    </submittedName>
</protein>
<reference evidence="4" key="2">
    <citation type="submission" date="2021-01" db="UniProtKB">
        <authorList>
            <consortium name="EnsemblMetazoa"/>
        </authorList>
    </citation>
    <scope>IDENTIFICATION</scope>
</reference>
<evidence type="ECO:0000256" key="2">
    <source>
        <dbReference type="SAM" id="Phobius"/>
    </source>
</evidence>
<organism evidence="4 5">
    <name type="scientific">Strongylocentrotus purpuratus</name>
    <name type="common">Purple sea urchin</name>
    <dbReference type="NCBI Taxonomy" id="7668"/>
    <lineage>
        <taxon>Eukaryota</taxon>
        <taxon>Metazoa</taxon>
        <taxon>Echinodermata</taxon>
        <taxon>Eleutherozoa</taxon>
        <taxon>Echinozoa</taxon>
        <taxon>Echinoidea</taxon>
        <taxon>Euechinoidea</taxon>
        <taxon>Echinacea</taxon>
        <taxon>Camarodonta</taxon>
        <taxon>Echinidea</taxon>
        <taxon>Strongylocentrotidae</taxon>
        <taxon>Strongylocentrotus</taxon>
    </lineage>
</organism>
<keyword evidence="3" id="KW-0732">Signal</keyword>
<dbReference type="GeneID" id="100888259"/>
<feature type="compositionally biased region" description="Gly residues" evidence="1">
    <location>
        <begin position="39"/>
        <end position="78"/>
    </location>
</feature>
<dbReference type="OMA" id="INDGFHH"/>
<dbReference type="RefSeq" id="XP_003724813.2">
    <property type="nucleotide sequence ID" value="XM_003724765.3"/>
</dbReference>